<dbReference type="EMBL" id="JBFOLJ010000010">
    <property type="protein sequence ID" value="KAL2500531.1"/>
    <property type="molecule type" value="Genomic_DNA"/>
</dbReference>
<accession>A0ABD1SIN9</accession>
<dbReference type="Pfam" id="PF25099">
    <property type="entry name" value="GOLD_PATL1_C"/>
    <property type="match status" value="1"/>
</dbReference>
<dbReference type="SUPFAM" id="SSF101576">
    <property type="entry name" value="Supernatant protein factor (SPF), C-terminal domain"/>
    <property type="match status" value="1"/>
</dbReference>
<dbReference type="InterPro" id="IPR036598">
    <property type="entry name" value="GOLD_dom_sf"/>
</dbReference>
<gene>
    <name evidence="3" type="ORF">Fot_34379</name>
</gene>
<name>A0ABD1SIN9_9LAMI</name>
<comment type="caution">
    <text evidence="3">The sequence shown here is derived from an EMBL/GenBank/DDBJ whole genome shotgun (WGS) entry which is preliminary data.</text>
</comment>
<evidence type="ECO:0000313" key="3">
    <source>
        <dbReference type="EMBL" id="KAL2500531.1"/>
    </source>
</evidence>
<evidence type="ECO:0000259" key="2">
    <source>
        <dbReference type="Pfam" id="PF25099"/>
    </source>
</evidence>
<dbReference type="PANTHER" id="PTHR45932:SF17">
    <property type="entry name" value="CELLULAR RETINALDEHYDE-BINDING_TRIPLE FUNCTION DOMAIN-CONTAINING PROTEIN"/>
    <property type="match status" value="1"/>
</dbReference>
<evidence type="ECO:0000313" key="4">
    <source>
        <dbReference type="Proteomes" id="UP001604277"/>
    </source>
</evidence>
<sequence length="135" mass="15398">MNGEKKLSPISPPPANAGQSTTAGQSVSTEDSETLRPIPEQILVQYSDLSRKGEQEFAITDRAIEEFIKPTSKHTIEFPITKQERILVWEVRVVGWNISYGAEFVPNIHLDCIEIEEDWIIRRADNQLQLHIWAD</sequence>
<dbReference type="InterPro" id="IPR056794">
    <property type="entry name" value="PATL1-6_C_GOLD"/>
</dbReference>
<proteinExistence type="predicted"/>
<protein>
    <submittedName>
        <fullName evidence="3">Patellin-3</fullName>
    </submittedName>
</protein>
<feature type="domain" description="Patellin-1-6 C-terminal GOLD" evidence="2">
    <location>
        <begin position="69"/>
        <end position="107"/>
    </location>
</feature>
<dbReference type="PANTHER" id="PTHR45932">
    <property type="entry name" value="PATELLIN-1"/>
    <property type="match status" value="1"/>
</dbReference>
<evidence type="ECO:0000256" key="1">
    <source>
        <dbReference type="SAM" id="MobiDB-lite"/>
    </source>
</evidence>
<feature type="compositionally biased region" description="Polar residues" evidence="1">
    <location>
        <begin position="17"/>
        <end position="29"/>
    </location>
</feature>
<organism evidence="3 4">
    <name type="scientific">Forsythia ovata</name>
    <dbReference type="NCBI Taxonomy" id="205694"/>
    <lineage>
        <taxon>Eukaryota</taxon>
        <taxon>Viridiplantae</taxon>
        <taxon>Streptophyta</taxon>
        <taxon>Embryophyta</taxon>
        <taxon>Tracheophyta</taxon>
        <taxon>Spermatophyta</taxon>
        <taxon>Magnoliopsida</taxon>
        <taxon>eudicotyledons</taxon>
        <taxon>Gunneridae</taxon>
        <taxon>Pentapetalae</taxon>
        <taxon>asterids</taxon>
        <taxon>lamiids</taxon>
        <taxon>Lamiales</taxon>
        <taxon>Oleaceae</taxon>
        <taxon>Forsythieae</taxon>
        <taxon>Forsythia</taxon>
    </lineage>
</organism>
<dbReference type="InterPro" id="IPR044834">
    <property type="entry name" value="PATL"/>
</dbReference>
<keyword evidence="4" id="KW-1185">Reference proteome</keyword>
<dbReference type="AlphaFoldDB" id="A0ABD1SIN9"/>
<reference evidence="4" key="1">
    <citation type="submission" date="2024-07" db="EMBL/GenBank/DDBJ databases">
        <title>Two chromosome-level genome assemblies of Korean endemic species Abeliophyllum distichum and Forsythia ovata (Oleaceae).</title>
        <authorList>
            <person name="Jang H."/>
        </authorList>
    </citation>
    <scope>NUCLEOTIDE SEQUENCE [LARGE SCALE GENOMIC DNA]</scope>
</reference>
<feature type="region of interest" description="Disordered" evidence="1">
    <location>
        <begin position="1"/>
        <end position="38"/>
    </location>
</feature>
<dbReference type="Proteomes" id="UP001604277">
    <property type="component" value="Unassembled WGS sequence"/>
</dbReference>